<dbReference type="GO" id="GO:0005829">
    <property type="term" value="C:cytosol"/>
    <property type="evidence" value="ECO:0007669"/>
    <property type="project" value="TreeGrafter"/>
</dbReference>
<dbReference type="Proteomes" id="UP000004728">
    <property type="component" value="Unassembled WGS sequence"/>
</dbReference>
<dbReference type="SUPFAM" id="SSF52218">
    <property type="entry name" value="Flavoproteins"/>
    <property type="match status" value="1"/>
</dbReference>
<dbReference type="InterPro" id="IPR029039">
    <property type="entry name" value="Flavoprotein-like_sf"/>
</dbReference>
<dbReference type="GO" id="GO:0016491">
    <property type="term" value="F:oxidoreductase activity"/>
    <property type="evidence" value="ECO:0007669"/>
    <property type="project" value="InterPro"/>
</dbReference>
<protein>
    <recommendedName>
        <fullName evidence="1">NADPH-dependent FMN reductase-like domain-containing protein</fullName>
    </recommendedName>
</protein>
<dbReference type="PANTHER" id="PTHR30543">
    <property type="entry name" value="CHROMATE REDUCTASE"/>
    <property type="match status" value="1"/>
</dbReference>
<dbReference type="EMBL" id="AEWJ01000023">
    <property type="protein sequence ID" value="EGD60338.1"/>
    <property type="molecule type" value="Genomic_DNA"/>
</dbReference>
<dbReference type="STRING" id="983920.Y88_2212"/>
<dbReference type="RefSeq" id="WP_008069507.1">
    <property type="nucleotide sequence ID" value="NZ_AQWK01000021.1"/>
</dbReference>
<dbReference type="InParanoid" id="F1Z5G0"/>
<comment type="caution">
    <text evidence="2">The sequence shown here is derived from an EMBL/GenBank/DDBJ whole genome shotgun (WGS) entry which is preliminary data.</text>
</comment>
<dbReference type="HOGENOM" id="CLU_055322_4_1_5"/>
<dbReference type="eggNOG" id="COG0431">
    <property type="taxonomic scope" value="Bacteria"/>
</dbReference>
<dbReference type="OrthoDB" id="9812295at2"/>
<evidence type="ECO:0000259" key="1">
    <source>
        <dbReference type="Pfam" id="PF03358"/>
    </source>
</evidence>
<dbReference type="InterPro" id="IPR050712">
    <property type="entry name" value="NAD(P)H-dep_reductase"/>
</dbReference>
<dbReference type="PANTHER" id="PTHR30543:SF21">
    <property type="entry name" value="NAD(P)H-DEPENDENT FMN REDUCTASE LOT6"/>
    <property type="match status" value="1"/>
</dbReference>
<name>F1Z5G0_9SPHN</name>
<keyword evidence="3" id="KW-1185">Reference proteome</keyword>
<dbReference type="InterPro" id="IPR005025">
    <property type="entry name" value="FMN_Rdtase-like_dom"/>
</dbReference>
<dbReference type="AlphaFoldDB" id="F1Z5G0"/>
<gene>
    <name evidence="2" type="ORF">Y88_2212</name>
</gene>
<proteinExistence type="predicted"/>
<dbReference type="GO" id="GO:0010181">
    <property type="term" value="F:FMN binding"/>
    <property type="evidence" value="ECO:0007669"/>
    <property type="project" value="TreeGrafter"/>
</dbReference>
<organism evidence="2 3">
    <name type="scientific">Novosphingobium nitrogenifigens DSM 19370</name>
    <dbReference type="NCBI Taxonomy" id="983920"/>
    <lineage>
        <taxon>Bacteria</taxon>
        <taxon>Pseudomonadati</taxon>
        <taxon>Pseudomonadota</taxon>
        <taxon>Alphaproteobacteria</taxon>
        <taxon>Sphingomonadales</taxon>
        <taxon>Sphingomonadaceae</taxon>
        <taxon>Novosphingobium</taxon>
    </lineage>
</organism>
<sequence>MTRILLVCGSQRAGSLNALLLRGLATALPDTVQADFLRAEDVDLPLYHGDLESDPALRTRLRRVHARFCDADALILASPEFNGAMTPFLKNLIDWVSRLPYLDGTAANAFADKPVLLAGASPGWSGGAVGIPALRAVMGYVGGLVFGETITVPYADRALAADGTLDPAFAGTWWRDCVGRFAALAATLKG</sequence>
<evidence type="ECO:0000313" key="2">
    <source>
        <dbReference type="EMBL" id="EGD60338.1"/>
    </source>
</evidence>
<dbReference type="Pfam" id="PF03358">
    <property type="entry name" value="FMN_red"/>
    <property type="match status" value="1"/>
</dbReference>
<dbReference type="Gene3D" id="3.40.50.360">
    <property type="match status" value="1"/>
</dbReference>
<accession>F1Z5G0</accession>
<reference evidence="2 3" key="1">
    <citation type="journal article" date="2012" name="J. Bacteriol.">
        <title>Draft Genome Sequence of Novosphingobium nitrogenifigens Y88T.</title>
        <authorList>
            <person name="Strabala T.J."/>
            <person name="Macdonald L."/>
            <person name="Liu V."/>
            <person name="Smit A.M."/>
        </authorList>
    </citation>
    <scope>NUCLEOTIDE SEQUENCE [LARGE SCALE GENOMIC DNA]</scope>
    <source>
        <strain evidence="2 3">DSM 19370</strain>
    </source>
</reference>
<evidence type="ECO:0000313" key="3">
    <source>
        <dbReference type="Proteomes" id="UP000004728"/>
    </source>
</evidence>
<feature type="domain" description="NADPH-dependent FMN reductase-like" evidence="1">
    <location>
        <begin position="2"/>
        <end position="154"/>
    </location>
</feature>